<protein>
    <submittedName>
        <fullName evidence="1">Deoxyribose-phosphate aldolase</fullName>
    </submittedName>
</protein>
<reference evidence="1 2" key="1">
    <citation type="submission" date="2016-12" db="EMBL/GenBank/DDBJ databases">
        <title>Trade-off between light-utilization and light-protection in marine flavobacteria.</title>
        <authorList>
            <person name="Kumagai Y."/>
            <person name="Yoshizawa S."/>
            <person name="Kogure K."/>
            <person name="Iwasaki W."/>
        </authorList>
    </citation>
    <scope>NUCLEOTIDE SEQUENCE [LARGE SCALE GENOMIC DNA]</scope>
    <source>
        <strain evidence="1 2">ATCC 43844</strain>
    </source>
</reference>
<dbReference type="RefSeq" id="WP_105020254.1">
    <property type="nucleotide sequence ID" value="NZ_MSCM01000001.1"/>
</dbReference>
<evidence type="ECO:0000313" key="1">
    <source>
        <dbReference type="EMBL" id="PQJ81682.1"/>
    </source>
</evidence>
<evidence type="ECO:0000313" key="2">
    <source>
        <dbReference type="Proteomes" id="UP000239068"/>
    </source>
</evidence>
<dbReference type="InterPro" id="IPR045444">
    <property type="entry name" value="DUF6503"/>
</dbReference>
<name>A0A2S7WWN6_9FLAO</name>
<dbReference type="OrthoDB" id="982433at2"/>
<dbReference type="AlphaFoldDB" id="A0A2S7WWN6"/>
<dbReference type="EMBL" id="MSCM01000001">
    <property type="protein sequence ID" value="PQJ81682.1"/>
    <property type="molecule type" value="Genomic_DNA"/>
</dbReference>
<dbReference type="Pfam" id="PF20113">
    <property type="entry name" value="DUF6503"/>
    <property type="match status" value="1"/>
</dbReference>
<keyword evidence="2" id="KW-1185">Reference proteome</keyword>
<proteinExistence type="predicted"/>
<sequence>MRYLSAVLFAFLISFQLSDTKLTAQQIIDKTMIASGADKVGNSQIKFKFRDIEYLATRRLNGEFELIRTKKKKKVGKISDILSNTGFRREINANAFAVPDSMANKYANSVNSVHYFSVLPYGLNDEAVRKKLLPSAIIKGKEYYKIEVTFSENGGGEDFEDVFIYWIGKKDFLIDYLAYSYHTNGGGKRFRVLKEQCVKNGIRFVDYHNYEPLTKSISLIDLDTAFENNQLKKISEIVLEDIQVTILN</sequence>
<comment type="caution">
    <text evidence="1">The sequence shown here is derived from an EMBL/GenBank/DDBJ whole genome shotgun (WGS) entry which is preliminary data.</text>
</comment>
<organism evidence="1 2">
    <name type="scientific">Polaribacter glomeratus</name>
    <dbReference type="NCBI Taxonomy" id="102"/>
    <lineage>
        <taxon>Bacteria</taxon>
        <taxon>Pseudomonadati</taxon>
        <taxon>Bacteroidota</taxon>
        <taxon>Flavobacteriia</taxon>
        <taxon>Flavobacteriales</taxon>
        <taxon>Flavobacteriaceae</taxon>
    </lineage>
</organism>
<accession>A0A2S7WWN6</accession>
<dbReference type="Proteomes" id="UP000239068">
    <property type="component" value="Unassembled WGS sequence"/>
</dbReference>
<gene>
    <name evidence="1" type="ORF">BTO16_03465</name>
</gene>